<feature type="domain" description="Glutaredoxin" evidence="1">
    <location>
        <begin position="6"/>
        <end position="62"/>
    </location>
</feature>
<dbReference type="InterPro" id="IPR036249">
    <property type="entry name" value="Thioredoxin-like_sf"/>
</dbReference>
<protein>
    <recommendedName>
        <fullName evidence="1">Glutaredoxin domain-containing protein</fullName>
    </recommendedName>
</protein>
<dbReference type="SUPFAM" id="SSF52833">
    <property type="entry name" value="Thioredoxin-like"/>
    <property type="match status" value="1"/>
</dbReference>
<evidence type="ECO:0000313" key="2">
    <source>
        <dbReference type="EMBL" id="GGM34250.1"/>
    </source>
</evidence>
<reference evidence="2" key="2">
    <citation type="submission" date="2020-09" db="EMBL/GenBank/DDBJ databases">
        <authorList>
            <person name="Sun Q."/>
            <person name="Zhou Y."/>
        </authorList>
    </citation>
    <scope>NUCLEOTIDE SEQUENCE</scope>
    <source>
        <strain evidence="2">CGMCC 1.6333</strain>
    </source>
</reference>
<dbReference type="InterPro" id="IPR002109">
    <property type="entry name" value="Glutaredoxin"/>
</dbReference>
<dbReference type="Pfam" id="PF00462">
    <property type="entry name" value="Glutaredoxin"/>
    <property type="match status" value="1"/>
</dbReference>
<comment type="caution">
    <text evidence="2">The sequence shown here is derived from an EMBL/GenBank/DDBJ whole genome shotgun (WGS) entry which is preliminary data.</text>
</comment>
<dbReference type="AlphaFoldDB" id="A0A917TTA8"/>
<keyword evidence="3" id="KW-1185">Reference proteome</keyword>
<proteinExistence type="predicted"/>
<dbReference type="Proteomes" id="UP000618460">
    <property type="component" value="Unassembled WGS sequence"/>
</dbReference>
<dbReference type="RefSeq" id="WP_117155429.1">
    <property type="nucleotide sequence ID" value="NZ_BMLG01000010.1"/>
</dbReference>
<dbReference type="PROSITE" id="PS51354">
    <property type="entry name" value="GLUTAREDOXIN_2"/>
    <property type="match status" value="1"/>
</dbReference>
<organism evidence="2 3">
    <name type="scientific">Paraliobacillus quinghaiensis</name>
    <dbReference type="NCBI Taxonomy" id="470815"/>
    <lineage>
        <taxon>Bacteria</taxon>
        <taxon>Bacillati</taxon>
        <taxon>Bacillota</taxon>
        <taxon>Bacilli</taxon>
        <taxon>Bacillales</taxon>
        <taxon>Bacillaceae</taxon>
        <taxon>Paraliobacillus</taxon>
    </lineage>
</organism>
<evidence type="ECO:0000259" key="1">
    <source>
        <dbReference type="Pfam" id="PF00462"/>
    </source>
</evidence>
<reference evidence="2" key="1">
    <citation type="journal article" date="2014" name="Int. J. Syst. Evol. Microbiol.">
        <title>Complete genome sequence of Corynebacterium casei LMG S-19264T (=DSM 44701T), isolated from a smear-ripened cheese.</title>
        <authorList>
            <consortium name="US DOE Joint Genome Institute (JGI-PGF)"/>
            <person name="Walter F."/>
            <person name="Albersmeier A."/>
            <person name="Kalinowski J."/>
            <person name="Ruckert C."/>
        </authorList>
    </citation>
    <scope>NUCLEOTIDE SEQUENCE</scope>
    <source>
        <strain evidence="2">CGMCC 1.6333</strain>
    </source>
</reference>
<name>A0A917TTA8_9BACI</name>
<sequence length="80" mass="9546">MHEENIQVYVSNNCTESNKLIHLLEELGVKHERKNVTENKDYMRELQQQKIYATPVAMVNNKKVLGYQKSRLMDILRHYV</sequence>
<gene>
    <name evidence="2" type="ORF">GCM10011351_20300</name>
</gene>
<dbReference type="Gene3D" id="3.40.30.10">
    <property type="entry name" value="Glutaredoxin"/>
    <property type="match status" value="1"/>
</dbReference>
<dbReference type="EMBL" id="BMLG01000010">
    <property type="protein sequence ID" value="GGM34250.1"/>
    <property type="molecule type" value="Genomic_DNA"/>
</dbReference>
<evidence type="ECO:0000313" key="3">
    <source>
        <dbReference type="Proteomes" id="UP000618460"/>
    </source>
</evidence>
<dbReference type="OrthoDB" id="9795531at2"/>
<accession>A0A917TTA8</accession>